<evidence type="ECO:0000313" key="2">
    <source>
        <dbReference type="EMBL" id="GBP51971.1"/>
    </source>
</evidence>
<dbReference type="EMBL" id="BGZK01000593">
    <property type="protein sequence ID" value="GBP51971.1"/>
    <property type="molecule type" value="Genomic_DNA"/>
</dbReference>
<comment type="caution">
    <text evidence="2">The sequence shown here is derived from an EMBL/GenBank/DDBJ whole genome shotgun (WGS) entry which is preliminary data.</text>
</comment>
<keyword evidence="3" id="KW-1185">Reference proteome</keyword>
<organism evidence="2 3">
    <name type="scientific">Eumeta variegata</name>
    <name type="common">Bagworm moth</name>
    <name type="synonym">Eumeta japonica</name>
    <dbReference type="NCBI Taxonomy" id="151549"/>
    <lineage>
        <taxon>Eukaryota</taxon>
        <taxon>Metazoa</taxon>
        <taxon>Ecdysozoa</taxon>
        <taxon>Arthropoda</taxon>
        <taxon>Hexapoda</taxon>
        <taxon>Insecta</taxon>
        <taxon>Pterygota</taxon>
        <taxon>Neoptera</taxon>
        <taxon>Endopterygota</taxon>
        <taxon>Lepidoptera</taxon>
        <taxon>Glossata</taxon>
        <taxon>Ditrysia</taxon>
        <taxon>Tineoidea</taxon>
        <taxon>Psychidae</taxon>
        <taxon>Oiketicinae</taxon>
        <taxon>Eumeta</taxon>
    </lineage>
</organism>
<gene>
    <name evidence="2" type="ORF">EVAR_45820_1</name>
</gene>
<name>A0A4C1WL32_EUMVA</name>
<reference evidence="2 3" key="1">
    <citation type="journal article" date="2019" name="Commun. Biol.">
        <title>The bagworm genome reveals a unique fibroin gene that provides high tensile strength.</title>
        <authorList>
            <person name="Kono N."/>
            <person name="Nakamura H."/>
            <person name="Ohtoshi R."/>
            <person name="Tomita M."/>
            <person name="Numata K."/>
            <person name="Arakawa K."/>
        </authorList>
    </citation>
    <scope>NUCLEOTIDE SEQUENCE [LARGE SCALE GENOMIC DNA]</scope>
</reference>
<feature type="region of interest" description="Disordered" evidence="1">
    <location>
        <begin position="46"/>
        <end position="105"/>
    </location>
</feature>
<sequence length="105" mass="11180">MCASRENRAANPVCKLSPGVRLGGGAIVDAGERGMEHAAIKISSDFKSGRDETSLRQKVTGSRSRTLRLDVNATGRRSGRGGEVGPSARARSRPPSRSLTARQIY</sequence>
<accession>A0A4C1WL32</accession>
<evidence type="ECO:0000313" key="3">
    <source>
        <dbReference type="Proteomes" id="UP000299102"/>
    </source>
</evidence>
<dbReference type="Proteomes" id="UP000299102">
    <property type="component" value="Unassembled WGS sequence"/>
</dbReference>
<protein>
    <submittedName>
        <fullName evidence="2">Uncharacterized protein</fullName>
    </submittedName>
</protein>
<proteinExistence type="predicted"/>
<evidence type="ECO:0000256" key="1">
    <source>
        <dbReference type="SAM" id="MobiDB-lite"/>
    </source>
</evidence>
<dbReference type="AlphaFoldDB" id="A0A4C1WL32"/>
<feature type="compositionally biased region" description="Low complexity" evidence="1">
    <location>
        <begin position="86"/>
        <end position="98"/>
    </location>
</feature>